<dbReference type="AlphaFoldDB" id="A0A2S0KFT6"/>
<sequence length="179" mass="18737">MQLTRFTDIGLRVLMRLAAGSGDRTHTSCGLAEELAVPHTHVAKVVSRLSEIGVVHARRGRGGGLSITALGRTAGVGWVTRELEGAGPVVDCDGGAGPAGRPCPLRADCRLRGALARAQQAFFESLDALTVADLAEDSAALLLYPAFPAATDSRAERARADATVTGRDRSPTAENRNPR</sequence>
<dbReference type="SUPFAM" id="SSF46785">
    <property type="entry name" value="Winged helix' DNA-binding domain"/>
    <property type="match status" value="1"/>
</dbReference>
<dbReference type="InterPro" id="IPR036390">
    <property type="entry name" value="WH_DNA-bd_sf"/>
</dbReference>
<dbReference type="EMBL" id="CP027433">
    <property type="protein sequence ID" value="AVM00524.1"/>
    <property type="molecule type" value="Genomic_DNA"/>
</dbReference>
<dbReference type="PANTHER" id="PTHR33221">
    <property type="entry name" value="WINGED HELIX-TURN-HELIX TRANSCRIPTIONAL REGULATOR, RRF2 FAMILY"/>
    <property type="match status" value="1"/>
</dbReference>
<keyword evidence="5" id="KW-1185">Reference proteome</keyword>
<evidence type="ECO:0000313" key="4">
    <source>
        <dbReference type="EMBL" id="AVM00524.1"/>
    </source>
</evidence>
<gene>
    <name evidence="4" type="ORF">C6V83_09790</name>
</gene>
<dbReference type="Proteomes" id="UP000239814">
    <property type="component" value="Chromosome"/>
</dbReference>
<evidence type="ECO:0000256" key="2">
    <source>
        <dbReference type="ARBA" id="ARBA00034078"/>
    </source>
</evidence>
<dbReference type="InterPro" id="IPR036388">
    <property type="entry name" value="WH-like_DNA-bd_sf"/>
</dbReference>
<dbReference type="OrthoDB" id="9795923at2"/>
<evidence type="ECO:0000313" key="5">
    <source>
        <dbReference type="Proteomes" id="UP000239814"/>
    </source>
</evidence>
<feature type="region of interest" description="Disordered" evidence="3">
    <location>
        <begin position="153"/>
        <end position="179"/>
    </location>
</feature>
<dbReference type="Gene3D" id="1.10.10.10">
    <property type="entry name" value="Winged helix-like DNA-binding domain superfamily/Winged helix DNA-binding domain"/>
    <property type="match status" value="1"/>
</dbReference>
<evidence type="ECO:0000256" key="1">
    <source>
        <dbReference type="ARBA" id="ARBA00023125"/>
    </source>
</evidence>
<dbReference type="PROSITE" id="PS51197">
    <property type="entry name" value="HTH_RRF2_2"/>
    <property type="match status" value="1"/>
</dbReference>
<accession>A0A2S0KFT6</accession>
<dbReference type="PANTHER" id="PTHR33221:SF4">
    <property type="entry name" value="HTH-TYPE TRANSCRIPTIONAL REPRESSOR NSRR"/>
    <property type="match status" value="1"/>
</dbReference>
<dbReference type="GO" id="GO:0003700">
    <property type="term" value="F:DNA-binding transcription factor activity"/>
    <property type="evidence" value="ECO:0007669"/>
    <property type="project" value="TreeGrafter"/>
</dbReference>
<reference evidence="4 5" key="1">
    <citation type="submission" date="2018-03" db="EMBL/GenBank/DDBJ databases">
        <title>Characteristics and genome of n-alkane degrading marine bacteria Gordonia iterans isolated from crude oil contaminated in Tae-an, South Korea.</title>
        <authorList>
            <person name="Lee S.-S."/>
            <person name="Kim H."/>
        </authorList>
    </citation>
    <scope>NUCLEOTIDE SEQUENCE [LARGE SCALE GENOMIC DNA]</scope>
    <source>
        <strain evidence="4 5">Co17</strain>
    </source>
</reference>
<dbReference type="GO" id="GO:0005829">
    <property type="term" value="C:cytosol"/>
    <property type="evidence" value="ECO:0007669"/>
    <property type="project" value="TreeGrafter"/>
</dbReference>
<dbReference type="InterPro" id="IPR000944">
    <property type="entry name" value="Tscrpt_reg_Rrf2"/>
</dbReference>
<comment type="cofactor">
    <cofactor evidence="2">
        <name>[2Fe-2S] cluster</name>
        <dbReference type="ChEBI" id="CHEBI:190135"/>
    </cofactor>
</comment>
<organism evidence="4 5">
    <name type="scientific">Gordonia iterans</name>
    <dbReference type="NCBI Taxonomy" id="1004901"/>
    <lineage>
        <taxon>Bacteria</taxon>
        <taxon>Bacillati</taxon>
        <taxon>Actinomycetota</taxon>
        <taxon>Actinomycetes</taxon>
        <taxon>Mycobacteriales</taxon>
        <taxon>Gordoniaceae</taxon>
        <taxon>Gordonia</taxon>
    </lineage>
</organism>
<dbReference type="Pfam" id="PF02082">
    <property type="entry name" value="Rrf2"/>
    <property type="match status" value="1"/>
</dbReference>
<dbReference type="RefSeq" id="WP_105942252.1">
    <property type="nucleotide sequence ID" value="NZ_CP027433.1"/>
</dbReference>
<evidence type="ECO:0000256" key="3">
    <source>
        <dbReference type="SAM" id="MobiDB-lite"/>
    </source>
</evidence>
<proteinExistence type="predicted"/>
<name>A0A2S0KFT6_9ACTN</name>
<dbReference type="KEGG" id="git:C6V83_09790"/>
<keyword evidence="1" id="KW-0238">DNA-binding</keyword>
<dbReference type="GO" id="GO:0003677">
    <property type="term" value="F:DNA binding"/>
    <property type="evidence" value="ECO:0007669"/>
    <property type="project" value="UniProtKB-KW"/>
</dbReference>
<protein>
    <submittedName>
        <fullName evidence="4">Transcriptional regulator</fullName>
    </submittedName>
</protein>